<evidence type="ECO:0000313" key="1">
    <source>
        <dbReference type="EMBL" id="QJI02294.1"/>
    </source>
</evidence>
<gene>
    <name evidence="1" type="ORF">TM448B03070_0013</name>
</gene>
<dbReference type="AlphaFoldDB" id="A0A6M3XZS2"/>
<reference evidence="1" key="1">
    <citation type="submission" date="2020-03" db="EMBL/GenBank/DDBJ databases">
        <title>The deep terrestrial virosphere.</title>
        <authorList>
            <person name="Holmfeldt K."/>
            <person name="Nilsson E."/>
            <person name="Simone D."/>
            <person name="Lopez-Fernandez M."/>
            <person name="Wu X."/>
            <person name="de Brujin I."/>
            <person name="Lundin D."/>
            <person name="Andersson A."/>
            <person name="Bertilsson S."/>
            <person name="Dopson M."/>
        </authorList>
    </citation>
    <scope>NUCLEOTIDE SEQUENCE</scope>
    <source>
        <strain evidence="1">TM448B03070</strain>
    </source>
</reference>
<protein>
    <submittedName>
        <fullName evidence="1">Uncharacterized protein</fullName>
    </submittedName>
</protein>
<name>A0A6M3XZS2_9ZZZZ</name>
<organism evidence="1">
    <name type="scientific">viral metagenome</name>
    <dbReference type="NCBI Taxonomy" id="1070528"/>
    <lineage>
        <taxon>unclassified sequences</taxon>
        <taxon>metagenomes</taxon>
        <taxon>organismal metagenomes</taxon>
    </lineage>
</organism>
<sequence length="84" mass="9792">MYKVEFLFLGGPLHNKRVSISVKDIGCSPDYFEVQQEMLGHGFEVIRYVLRKLVSSTGFTRDIYVDGRLSEDKQNDLVYEWVQT</sequence>
<accession>A0A6M3XZS2</accession>
<proteinExistence type="predicted"/>
<dbReference type="EMBL" id="MT144989">
    <property type="protein sequence ID" value="QJI02294.1"/>
    <property type="molecule type" value="Genomic_DNA"/>
</dbReference>